<dbReference type="SUPFAM" id="SSF75005">
    <property type="entry name" value="Arabinanase/levansucrase/invertase"/>
    <property type="match status" value="1"/>
</dbReference>
<evidence type="ECO:0000256" key="2">
    <source>
        <dbReference type="ARBA" id="ARBA00022801"/>
    </source>
</evidence>
<dbReference type="Gene3D" id="2.115.10.20">
    <property type="entry name" value="Glycosyl hydrolase domain, family 43"/>
    <property type="match status" value="1"/>
</dbReference>
<dbReference type="STRING" id="5364.A0A5C3MPZ4"/>
<dbReference type="InterPro" id="IPR051795">
    <property type="entry name" value="Glycosyl_Hydrlase_43"/>
</dbReference>
<evidence type="ECO:0000313" key="9">
    <source>
        <dbReference type="Proteomes" id="UP000305948"/>
    </source>
</evidence>
<evidence type="ECO:0000313" key="8">
    <source>
        <dbReference type="EMBL" id="TFK47469.1"/>
    </source>
</evidence>
<reference evidence="8 9" key="1">
    <citation type="journal article" date="2019" name="Nat. Ecol. Evol.">
        <title>Megaphylogeny resolves global patterns of mushroom evolution.</title>
        <authorList>
            <person name="Varga T."/>
            <person name="Krizsan K."/>
            <person name="Foldi C."/>
            <person name="Dima B."/>
            <person name="Sanchez-Garcia M."/>
            <person name="Sanchez-Ramirez S."/>
            <person name="Szollosi G.J."/>
            <person name="Szarkandi J.G."/>
            <person name="Papp V."/>
            <person name="Albert L."/>
            <person name="Andreopoulos W."/>
            <person name="Angelini C."/>
            <person name="Antonin V."/>
            <person name="Barry K.W."/>
            <person name="Bougher N.L."/>
            <person name="Buchanan P."/>
            <person name="Buyck B."/>
            <person name="Bense V."/>
            <person name="Catcheside P."/>
            <person name="Chovatia M."/>
            <person name="Cooper J."/>
            <person name="Damon W."/>
            <person name="Desjardin D."/>
            <person name="Finy P."/>
            <person name="Geml J."/>
            <person name="Haridas S."/>
            <person name="Hughes K."/>
            <person name="Justo A."/>
            <person name="Karasinski D."/>
            <person name="Kautmanova I."/>
            <person name="Kiss B."/>
            <person name="Kocsube S."/>
            <person name="Kotiranta H."/>
            <person name="LaButti K.M."/>
            <person name="Lechner B.E."/>
            <person name="Liimatainen K."/>
            <person name="Lipzen A."/>
            <person name="Lukacs Z."/>
            <person name="Mihaltcheva S."/>
            <person name="Morgado L.N."/>
            <person name="Niskanen T."/>
            <person name="Noordeloos M.E."/>
            <person name="Ohm R.A."/>
            <person name="Ortiz-Santana B."/>
            <person name="Ovrebo C."/>
            <person name="Racz N."/>
            <person name="Riley R."/>
            <person name="Savchenko A."/>
            <person name="Shiryaev A."/>
            <person name="Soop K."/>
            <person name="Spirin V."/>
            <person name="Szebenyi C."/>
            <person name="Tomsovsky M."/>
            <person name="Tulloss R.E."/>
            <person name="Uehling J."/>
            <person name="Grigoriev I.V."/>
            <person name="Vagvolgyi C."/>
            <person name="Papp T."/>
            <person name="Martin F.M."/>
            <person name="Miettinen O."/>
            <person name="Hibbett D.S."/>
            <person name="Nagy L.G."/>
        </authorList>
    </citation>
    <scope>NUCLEOTIDE SEQUENCE [LARGE SCALE GENOMIC DNA]</scope>
    <source>
        <strain evidence="8 9">OMC1185</strain>
    </source>
</reference>
<dbReference type="AlphaFoldDB" id="A0A5C3MPZ4"/>
<feature type="signal peptide" evidence="7">
    <location>
        <begin position="1"/>
        <end position="17"/>
    </location>
</feature>
<organism evidence="8 9">
    <name type="scientific">Heliocybe sulcata</name>
    <dbReference type="NCBI Taxonomy" id="5364"/>
    <lineage>
        <taxon>Eukaryota</taxon>
        <taxon>Fungi</taxon>
        <taxon>Dikarya</taxon>
        <taxon>Basidiomycota</taxon>
        <taxon>Agaricomycotina</taxon>
        <taxon>Agaricomycetes</taxon>
        <taxon>Gloeophyllales</taxon>
        <taxon>Gloeophyllaceae</taxon>
        <taxon>Heliocybe</taxon>
    </lineage>
</organism>
<sequence length="321" mass="33520">MLASLLLLPLLSLLAGASPLEKRGITGPVISSNFPDPSILQVGGTWYAYSTTSGGKNVPMQTSSDFVHWSPVSTDALPNVGAWSSGGVWAPDVIQLHDGSYVMYYAGAVAGNTKYHCIGVATASNPQGPFQPLANALECPTGQGGAIDPDAFYDSDGSLYLIWKVDGNNIGHGGNCNNGVAPLVPTPIMIRKLSADGRSYASGSSAIQLLDRSDADGPLIEAPSLVRTSEGVYVLFFSSNCYSGSLYDIAYATATSVTGPYTKGPWLMITGNPYGQLYSPGGADVSADGTKLVFHADQGTTVDTRQMWTASISISGHTVHL</sequence>
<evidence type="ECO:0000256" key="7">
    <source>
        <dbReference type="SAM" id="SignalP"/>
    </source>
</evidence>
<dbReference type="GO" id="GO:0004553">
    <property type="term" value="F:hydrolase activity, hydrolyzing O-glycosyl compounds"/>
    <property type="evidence" value="ECO:0007669"/>
    <property type="project" value="InterPro"/>
</dbReference>
<keyword evidence="3 6" id="KW-0326">Glycosidase</keyword>
<feature type="site" description="Important for catalytic activity, responsible for pKa modulation of the active site Glu and correct orientation of both the proton donor and substrate" evidence="5">
    <location>
        <position position="148"/>
    </location>
</feature>
<proteinExistence type="inferred from homology"/>
<dbReference type="CDD" id="cd08999">
    <property type="entry name" value="GH43_ABN-like"/>
    <property type="match status" value="1"/>
</dbReference>
<protein>
    <submittedName>
        <fullName evidence="8">Glycoside hydrolase family 43 protein</fullName>
    </submittedName>
</protein>
<dbReference type="InterPro" id="IPR023296">
    <property type="entry name" value="Glyco_hydro_beta-prop_sf"/>
</dbReference>
<feature type="chain" id="PRO_5022936828" evidence="7">
    <location>
        <begin position="18"/>
        <end position="321"/>
    </location>
</feature>
<dbReference type="OrthoDB" id="3879658at2759"/>
<dbReference type="EMBL" id="ML213524">
    <property type="protein sequence ID" value="TFK47469.1"/>
    <property type="molecule type" value="Genomic_DNA"/>
</dbReference>
<dbReference type="Proteomes" id="UP000305948">
    <property type="component" value="Unassembled WGS sequence"/>
</dbReference>
<evidence type="ECO:0000256" key="5">
    <source>
        <dbReference type="PIRSR" id="PIRSR606710-2"/>
    </source>
</evidence>
<feature type="active site" description="Proton donor" evidence="4">
    <location>
        <position position="221"/>
    </location>
</feature>
<name>A0A5C3MPZ4_9AGAM</name>
<comment type="similarity">
    <text evidence="1 6">Belongs to the glycosyl hydrolase 43 family.</text>
</comment>
<keyword evidence="9" id="KW-1185">Reference proteome</keyword>
<gene>
    <name evidence="8" type="ORF">OE88DRAFT_1636826</name>
</gene>
<evidence type="ECO:0000256" key="6">
    <source>
        <dbReference type="RuleBase" id="RU361187"/>
    </source>
</evidence>
<evidence type="ECO:0000256" key="4">
    <source>
        <dbReference type="PIRSR" id="PIRSR606710-1"/>
    </source>
</evidence>
<dbReference type="GO" id="GO:0005975">
    <property type="term" value="P:carbohydrate metabolic process"/>
    <property type="evidence" value="ECO:0007669"/>
    <property type="project" value="InterPro"/>
</dbReference>
<dbReference type="PANTHER" id="PTHR42812:SF5">
    <property type="entry name" value="ENDO-ARABINASE"/>
    <property type="match status" value="1"/>
</dbReference>
<keyword evidence="2 6" id="KW-0378">Hydrolase</keyword>
<dbReference type="Pfam" id="PF04616">
    <property type="entry name" value="Glyco_hydro_43"/>
    <property type="match status" value="1"/>
</dbReference>
<feature type="active site" description="Proton acceptor" evidence="4">
    <location>
        <position position="36"/>
    </location>
</feature>
<keyword evidence="7" id="KW-0732">Signal</keyword>
<evidence type="ECO:0000256" key="1">
    <source>
        <dbReference type="ARBA" id="ARBA00009865"/>
    </source>
</evidence>
<dbReference type="PANTHER" id="PTHR42812">
    <property type="entry name" value="BETA-XYLOSIDASE"/>
    <property type="match status" value="1"/>
</dbReference>
<evidence type="ECO:0000256" key="3">
    <source>
        <dbReference type="ARBA" id="ARBA00023295"/>
    </source>
</evidence>
<accession>A0A5C3MPZ4</accession>
<dbReference type="InterPro" id="IPR006710">
    <property type="entry name" value="Glyco_hydro_43"/>
</dbReference>